<gene>
    <name evidence="2" type="ordered locus">Isop_2039</name>
</gene>
<organism evidence="2 3">
    <name type="scientific">Isosphaera pallida (strain ATCC 43644 / DSM 9630 / IS1B)</name>
    <dbReference type="NCBI Taxonomy" id="575540"/>
    <lineage>
        <taxon>Bacteria</taxon>
        <taxon>Pseudomonadati</taxon>
        <taxon>Planctomycetota</taxon>
        <taxon>Planctomycetia</taxon>
        <taxon>Isosphaerales</taxon>
        <taxon>Isosphaeraceae</taxon>
        <taxon>Isosphaera</taxon>
    </lineage>
</organism>
<reference key="1">
    <citation type="submission" date="2010-11" db="EMBL/GenBank/DDBJ databases">
        <title>The complete sequence of chromosome of Isophaera pallida ATCC 43644.</title>
        <authorList>
            <consortium name="US DOE Joint Genome Institute (JGI-PGF)"/>
            <person name="Lucas S."/>
            <person name="Copeland A."/>
            <person name="Lapidus A."/>
            <person name="Bruce D."/>
            <person name="Goodwin L."/>
            <person name="Pitluck S."/>
            <person name="Kyrpides N."/>
            <person name="Mavromatis K."/>
            <person name="Pagani I."/>
            <person name="Ivanova N."/>
            <person name="Saunders E."/>
            <person name="Brettin T."/>
            <person name="Detter J.C."/>
            <person name="Han C."/>
            <person name="Tapia R."/>
            <person name="Land M."/>
            <person name="Hauser L."/>
            <person name="Markowitz V."/>
            <person name="Cheng J.-F."/>
            <person name="Hugenholtz P."/>
            <person name="Woyke T."/>
            <person name="Wu D."/>
            <person name="Eisen J.A."/>
        </authorList>
    </citation>
    <scope>NUCLEOTIDE SEQUENCE</scope>
    <source>
        <strain>ATCC 43644</strain>
    </source>
</reference>
<dbReference type="InParanoid" id="E8R3N4"/>
<sequence>MKNPLLILTLLVLSFFGGAWIDPASWNTQRLKGTLRTWLAEASVDPPSAVEGEDSAKPRRRDVPAAPIPALVFESERSRFRSQTNSTGQIATANEVEVNEPAHDEASPTFDDPAGPLAFRNPSLNELETGRPEPPPARAPTGPLARPDRNHRDRDSAVTRTGGTVVLPDLPDLEHDARDTIGTPQPSSSQNELTASQSLASTTSSHPTTPSPNSAAKPPTPDPDLKHALHLPAGVDPSRLQPHSASYDPDSHPAQRDPWTDAVARLHTLGVTRFGVEARLDDPRTTTNNHDDQSRNTANAATSVAPTIIAWAICPETEADGQPIRLEARDDTLQSALESLARKLTLRKVARLADLDAP</sequence>
<feature type="compositionally biased region" description="Polar residues" evidence="1">
    <location>
        <begin position="182"/>
        <end position="192"/>
    </location>
</feature>
<dbReference type="KEGG" id="ipa:Isop_2039"/>
<evidence type="ECO:0000313" key="2">
    <source>
        <dbReference type="EMBL" id="ADV62619.1"/>
    </source>
</evidence>
<name>E8R3N4_ISOPI</name>
<evidence type="ECO:0000256" key="1">
    <source>
        <dbReference type="SAM" id="MobiDB-lite"/>
    </source>
</evidence>
<reference evidence="2 3" key="2">
    <citation type="journal article" date="2011" name="Stand. Genomic Sci.">
        <title>Complete genome sequence of Isosphaera pallida type strain (IS1B).</title>
        <authorList>
            <consortium name="US DOE Joint Genome Institute (JGI-PGF)"/>
            <person name="Goker M."/>
            <person name="Cleland D."/>
            <person name="Saunders E."/>
            <person name="Lapidus A."/>
            <person name="Nolan M."/>
            <person name="Lucas S."/>
            <person name="Hammon N."/>
            <person name="Deshpande S."/>
            <person name="Cheng J.F."/>
            <person name="Tapia R."/>
            <person name="Han C."/>
            <person name="Goodwin L."/>
            <person name="Pitluck S."/>
            <person name="Liolios K."/>
            <person name="Pagani I."/>
            <person name="Ivanova N."/>
            <person name="Mavromatis K."/>
            <person name="Pati A."/>
            <person name="Chen A."/>
            <person name="Palaniappan K."/>
            <person name="Land M."/>
            <person name="Hauser L."/>
            <person name="Chang Y.J."/>
            <person name="Jeffries C.D."/>
            <person name="Detter J.C."/>
            <person name="Beck B."/>
            <person name="Woyke T."/>
            <person name="Bristow J."/>
            <person name="Eisen J.A."/>
            <person name="Markowitz V."/>
            <person name="Hugenholtz P."/>
            <person name="Kyrpides N.C."/>
            <person name="Klenk H.P."/>
        </authorList>
    </citation>
    <scope>NUCLEOTIDE SEQUENCE [LARGE SCALE GENOMIC DNA]</scope>
    <source>
        <strain evidence="3">ATCC 43644 / DSM 9630 / IS1B</strain>
    </source>
</reference>
<dbReference type="AlphaFoldDB" id="E8R3N4"/>
<dbReference type="RefSeq" id="WP_013564907.1">
    <property type="nucleotide sequence ID" value="NC_014962.1"/>
</dbReference>
<feature type="compositionally biased region" description="Basic and acidic residues" evidence="1">
    <location>
        <begin position="146"/>
        <end position="157"/>
    </location>
</feature>
<feature type="compositionally biased region" description="Polar residues" evidence="1">
    <location>
        <begin position="81"/>
        <end position="92"/>
    </location>
</feature>
<feature type="compositionally biased region" description="Basic and acidic residues" evidence="1">
    <location>
        <begin position="54"/>
        <end position="63"/>
    </location>
</feature>
<feature type="region of interest" description="Disordered" evidence="1">
    <location>
        <begin position="45"/>
        <end position="64"/>
    </location>
</feature>
<dbReference type="Proteomes" id="UP000008631">
    <property type="component" value="Chromosome"/>
</dbReference>
<dbReference type="HOGENOM" id="CLU_773348_0_0_0"/>
<protein>
    <submittedName>
        <fullName evidence="2">Uncharacterized protein</fullName>
    </submittedName>
</protein>
<feature type="compositionally biased region" description="Low complexity" evidence="1">
    <location>
        <begin position="193"/>
        <end position="216"/>
    </location>
</feature>
<evidence type="ECO:0000313" key="3">
    <source>
        <dbReference type="Proteomes" id="UP000008631"/>
    </source>
</evidence>
<keyword evidence="3" id="KW-1185">Reference proteome</keyword>
<proteinExistence type="predicted"/>
<feature type="region of interest" description="Disordered" evidence="1">
    <location>
        <begin position="75"/>
        <end position="257"/>
    </location>
</feature>
<accession>E8R3N4</accession>
<dbReference type="EMBL" id="CP002353">
    <property type="protein sequence ID" value="ADV62619.1"/>
    <property type="molecule type" value="Genomic_DNA"/>
</dbReference>